<dbReference type="GO" id="GO:0016705">
    <property type="term" value="F:oxidoreductase activity, acting on paired donors, with incorporation or reduction of molecular oxygen"/>
    <property type="evidence" value="ECO:0007669"/>
    <property type="project" value="InterPro"/>
</dbReference>
<organism evidence="9">
    <name type="scientific">Phanerodontia chrysosporium</name>
    <name type="common">White-rot fungus</name>
    <name type="synonym">Sporotrichum pruinosum</name>
    <dbReference type="NCBI Taxonomy" id="2822231"/>
    <lineage>
        <taxon>Eukaryota</taxon>
        <taxon>Fungi</taxon>
        <taxon>Dikarya</taxon>
        <taxon>Basidiomycota</taxon>
        <taxon>Agaricomycotina</taxon>
        <taxon>Agaricomycetes</taxon>
        <taxon>Polyporales</taxon>
        <taxon>Phanerochaetaceae</taxon>
        <taxon>Phanerodontia</taxon>
    </lineage>
</organism>
<protein>
    <submittedName>
        <fullName evidence="9">Cytochrome P450</fullName>
    </submittedName>
</protein>
<evidence type="ECO:0000313" key="9">
    <source>
        <dbReference type="EMBL" id="BAD94566.1"/>
    </source>
</evidence>
<dbReference type="GO" id="GO:0004497">
    <property type="term" value="F:monooxygenase activity"/>
    <property type="evidence" value="ECO:0007669"/>
    <property type="project" value="UniProtKB-KW"/>
</dbReference>
<evidence type="ECO:0000256" key="2">
    <source>
        <dbReference type="ARBA" id="ARBA00010617"/>
    </source>
</evidence>
<dbReference type="InterPro" id="IPR036396">
    <property type="entry name" value="Cyt_P450_sf"/>
</dbReference>
<dbReference type="AlphaFoldDB" id="Q587P2"/>
<keyword evidence="8" id="KW-1133">Transmembrane helix</keyword>
<keyword evidence="7" id="KW-0349">Heme</keyword>
<evidence type="ECO:0000256" key="1">
    <source>
        <dbReference type="ARBA" id="ARBA00001971"/>
    </source>
</evidence>
<keyword evidence="8" id="KW-0812">Transmembrane</keyword>
<reference evidence="9" key="1">
    <citation type="submission" date="2005-03" db="EMBL/GenBank/DDBJ databases">
        <title>Cytochrome P450 Targeted Gene Screening from the Lignin-degrading Basidiomycete Phanerochaete chrysosporium using a Differential Display RT-PCR Technique.</title>
        <authorList>
            <person name="Kurihara H."/>
            <person name="Hiratsuka N."/>
            <person name="Ichinose H."/>
            <person name="Tanaka H."/>
            <person name="Wariishi H."/>
        </authorList>
    </citation>
    <scope>NUCLEOTIDE SEQUENCE</scope>
</reference>
<evidence type="ECO:0000256" key="5">
    <source>
        <dbReference type="ARBA" id="ARBA00023004"/>
    </source>
</evidence>
<name>Q587P2_PHACH</name>
<keyword evidence="3 7" id="KW-0479">Metal-binding</keyword>
<comment type="cofactor">
    <cofactor evidence="1 7">
        <name>heme</name>
        <dbReference type="ChEBI" id="CHEBI:30413"/>
    </cofactor>
</comment>
<dbReference type="SUPFAM" id="SSF48264">
    <property type="entry name" value="Cytochrome P450"/>
    <property type="match status" value="1"/>
</dbReference>
<feature type="transmembrane region" description="Helical" evidence="8">
    <location>
        <begin position="12"/>
        <end position="32"/>
    </location>
</feature>
<evidence type="ECO:0000256" key="6">
    <source>
        <dbReference type="ARBA" id="ARBA00023033"/>
    </source>
</evidence>
<accession>Q587P2</accession>
<feature type="binding site" description="axial binding residue" evidence="7">
    <location>
        <position position="461"/>
    </location>
    <ligand>
        <name>heme</name>
        <dbReference type="ChEBI" id="CHEBI:30413"/>
    </ligand>
    <ligandPart>
        <name>Fe</name>
        <dbReference type="ChEBI" id="CHEBI:18248"/>
    </ligandPart>
</feature>
<dbReference type="Pfam" id="PF00067">
    <property type="entry name" value="p450"/>
    <property type="match status" value="1"/>
</dbReference>
<keyword evidence="6" id="KW-0503">Monooxygenase</keyword>
<dbReference type="InterPro" id="IPR001128">
    <property type="entry name" value="Cyt_P450"/>
</dbReference>
<dbReference type="PRINTS" id="PR00465">
    <property type="entry name" value="EP450IV"/>
</dbReference>
<dbReference type="GO" id="GO:0005506">
    <property type="term" value="F:iron ion binding"/>
    <property type="evidence" value="ECO:0007669"/>
    <property type="project" value="InterPro"/>
</dbReference>
<dbReference type="EMBL" id="AB208490">
    <property type="protein sequence ID" value="BAD94566.1"/>
    <property type="molecule type" value="mRNA"/>
</dbReference>
<proteinExistence type="evidence at transcript level"/>
<sequence>MQSSVGEVFASAPTLAKLLAGAAFVLFLNSLWNIWKLRHIPTVGGPAIPILCYIGTFRYLQDPQKILQVGYEKYKAKPGMFKIAAPDRWLVVVGHPNLIDELQKHSDEQVSFMDAATEFVGTRYALPGTIADDPWHIPPLKQHLTHAIGSFFGDMLEELRVSIEERIPSNEKDDEWVAIPALDTFFWVFTRVIDRIIVGLPIGRDPEFIKLMVEFTMSIGIARFFIGLVPPMLKPAMAKLAARGVHKATAEAEKMLAPVIADRVRHLDEFGEKWADKPNDLLQINIEEARAQGRPLDEIVIRTIVSIFVGVSTSAASFVHVLYHLAADPELQAALRTEVEGAIARDGWTKAALVGMHRVDSVLRESQRVNGINSVSVMRTALQDITLTSAGAPVCLPAGTLCVAPERALHADKEHYPDPDAFVPFRFAELRATADARGGAQHQFVSTSTRYVPFGHGKHACPSRFFAGNEMKAAVAHLVSNYDVRLPDGASTRPPNELFGLAIVPNRSAKVMFRRRQPVV</sequence>
<keyword evidence="4" id="KW-0560">Oxidoreductase</keyword>
<evidence type="ECO:0000256" key="3">
    <source>
        <dbReference type="ARBA" id="ARBA00022723"/>
    </source>
</evidence>
<dbReference type="GO" id="GO:0020037">
    <property type="term" value="F:heme binding"/>
    <property type="evidence" value="ECO:0007669"/>
    <property type="project" value="InterPro"/>
</dbReference>
<dbReference type="InterPro" id="IPR002403">
    <property type="entry name" value="Cyt_P450_E_grp-IV"/>
</dbReference>
<gene>
    <name evidence="9" type="primary">PDD6</name>
</gene>
<evidence type="ECO:0000256" key="4">
    <source>
        <dbReference type="ARBA" id="ARBA00023002"/>
    </source>
</evidence>
<comment type="similarity">
    <text evidence="2">Belongs to the cytochrome P450 family.</text>
</comment>
<dbReference type="PANTHER" id="PTHR46206">
    <property type="entry name" value="CYTOCHROME P450"/>
    <property type="match status" value="1"/>
</dbReference>
<dbReference type="CDD" id="cd11041">
    <property type="entry name" value="CYP503A1-like"/>
    <property type="match status" value="1"/>
</dbReference>
<evidence type="ECO:0000256" key="7">
    <source>
        <dbReference type="PIRSR" id="PIRSR602403-1"/>
    </source>
</evidence>
<keyword evidence="5 7" id="KW-0408">Iron</keyword>
<dbReference type="PANTHER" id="PTHR46206:SF6">
    <property type="entry name" value="CYTOCHROME P450 MONOOXYGENASE AN1598-RELATED"/>
    <property type="match status" value="1"/>
</dbReference>
<evidence type="ECO:0000256" key="8">
    <source>
        <dbReference type="SAM" id="Phobius"/>
    </source>
</evidence>
<dbReference type="VEuPathDB" id="FungiDB:AGR57_1287"/>
<keyword evidence="8" id="KW-0472">Membrane</keyword>
<dbReference type="Gene3D" id="1.10.630.10">
    <property type="entry name" value="Cytochrome P450"/>
    <property type="match status" value="1"/>
</dbReference>